<dbReference type="CDD" id="cd13544">
    <property type="entry name" value="PBP2_Fbp_like_1"/>
    <property type="match status" value="1"/>
</dbReference>
<evidence type="ECO:0000313" key="4">
    <source>
        <dbReference type="Proteomes" id="UP000318521"/>
    </source>
</evidence>
<reference evidence="3 4" key="1">
    <citation type="submission" date="2019-07" db="EMBL/GenBank/DDBJ databases">
        <authorList>
            <person name="Park Y.J."/>
            <person name="Jeong S.E."/>
            <person name="Jung H.S."/>
        </authorList>
    </citation>
    <scope>NUCLEOTIDE SEQUENCE [LARGE SCALE GENOMIC DNA]</scope>
    <source>
        <strain evidence="4">P16(2019)</strain>
    </source>
</reference>
<dbReference type="GO" id="GO:0030976">
    <property type="term" value="F:thiamine pyrophosphate binding"/>
    <property type="evidence" value="ECO:0007669"/>
    <property type="project" value="TreeGrafter"/>
</dbReference>
<dbReference type="GO" id="GO:0030975">
    <property type="term" value="F:thiamine binding"/>
    <property type="evidence" value="ECO:0007669"/>
    <property type="project" value="TreeGrafter"/>
</dbReference>
<keyword evidence="4" id="KW-1185">Reference proteome</keyword>
<organism evidence="3 4">
    <name type="scientific">Alkalicoccobacillus porphyridii</name>
    <dbReference type="NCBI Taxonomy" id="2597270"/>
    <lineage>
        <taxon>Bacteria</taxon>
        <taxon>Bacillati</taxon>
        <taxon>Bacillota</taxon>
        <taxon>Bacilli</taxon>
        <taxon>Bacillales</taxon>
        <taxon>Bacillaceae</taxon>
        <taxon>Alkalicoccobacillus</taxon>
    </lineage>
</organism>
<dbReference type="PROSITE" id="PS51257">
    <property type="entry name" value="PROKAR_LIPOPROTEIN"/>
    <property type="match status" value="1"/>
</dbReference>
<dbReference type="Proteomes" id="UP000318521">
    <property type="component" value="Unassembled WGS sequence"/>
</dbReference>
<dbReference type="GO" id="GO:0015888">
    <property type="term" value="P:thiamine transport"/>
    <property type="evidence" value="ECO:0007669"/>
    <property type="project" value="TreeGrafter"/>
</dbReference>
<dbReference type="OrthoDB" id="9791045at2"/>
<dbReference type="InterPro" id="IPR006059">
    <property type="entry name" value="SBP"/>
</dbReference>
<name>A0A554A4M8_9BACI</name>
<gene>
    <name evidence="3" type="ORF">FN960_02790</name>
</gene>
<dbReference type="SUPFAM" id="SSF53850">
    <property type="entry name" value="Periplasmic binding protein-like II"/>
    <property type="match status" value="1"/>
</dbReference>
<sequence>MKKHWMLAGGLVGLLALGACSQGDESGGTLTVYVGFQEDHAVAAIDKFTEETGIDVNMVRMSAGEILAKIRAEKNNPQADIWYGGPADTFVAAQKEGLLHAYQSPEADVIPDEYKDSEGYWSGVYVGVIGFATNQNFLDDNGLEAPTSWDDLLDPAYQNELVMAHPSSSGTAYTALYSILESKGGDDPGFDYLEQLHPQIQQYTTSGSAPGRMVGLNEAGAGILFAHDIIKYQEEGFEDIVLSFPEEGTGFEIGSSAIIEGSKNEELAEQFIDWSVSPSAQEVGQTTSNYQNLTHPDAEEPEEAVKLDELTLVDSDPLEAGDRRQDIIDRFERDIIN</sequence>
<feature type="chain" id="PRO_5038492408" evidence="2">
    <location>
        <begin position="22"/>
        <end position="337"/>
    </location>
</feature>
<protein>
    <submittedName>
        <fullName evidence="3">ABC transporter substrate-binding protein</fullName>
    </submittedName>
</protein>
<dbReference type="EMBL" id="VLXZ01000001">
    <property type="protein sequence ID" value="TSB48631.1"/>
    <property type="molecule type" value="Genomic_DNA"/>
</dbReference>
<dbReference type="GO" id="GO:0030288">
    <property type="term" value="C:outer membrane-bounded periplasmic space"/>
    <property type="evidence" value="ECO:0007669"/>
    <property type="project" value="TreeGrafter"/>
</dbReference>
<proteinExistence type="predicted"/>
<dbReference type="InterPro" id="IPR026045">
    <property type="entry name" value="Ferric-bd"/>
</dbReference>
<evidence type="ECO:0000256" key="1">
    <source>
        <dbReference type="ARBA" id="ARBA00022729"/>
    </source>
</evidence>
<evidence type="ECO:0000256" key="2">
    <source>
        <dbReference type="SAM" id="SignalP"/>
    </source>
</evidence>
<dbReference type="Pfam" id="PF13416">
    <property type="entry name" value="SBP_bac_8"/>
    <property type="match status" value="1"/>
</dbReference>
<dbReference type="PIRSF" id="PIRSF002825">
    <property type="entry name" value="CfbpA"/>
    <property type="match status" value="1"/>
</dbReference>
<keyword evidence="1 2" id="KW-0732">Signal</keyword>
<dbReference type="AlphaFoldDB" id="A0A554A4M8"/>
<comment type="caution">
    <text evidence="3">The sequence shown here is derived from an EMBL/GenBank/DDBJ whole genome shotgun (WGS) entry which is preliminary data.</text>
</comment>
<dbReference type="Gene3D" id="3.40.190.10">
    <property type="entry name" value="Periplasmic binding protein-like II"/>
    <property type="match status" value="2"/>
</dbReference>
<dbReference type="PANTHER" id="PTHR30006:SF2">
    <property type="entry name" value="ABC TRANSPORTER SUBSTRATE-BINDING PROTEIN"/>
    <property type="match status" value="1"/>
</dbReference>
<dbReference type="PANTHER" id="PTHR30006">
    <property type="entry name" value="THIAMINE-BINDING PERIPLASMIC PROTEIN-RELATED"/>
    <property type="match status" value="1"/>
</dbReference>
<evidence type="ECO:0000313" key="3">
    <source>
        <dbReference type="EMBL" id="TSB48631.1"/>
    </source>
</evidence>
<feature type="signal peptide" evidence="2">
    <location>
        <begin position="1"/>
        <end position="21"/>
    </location>
</feature>
<accession>A0A554A4M8</accession>